<dbReference type="GO" id="GO:0004674">
    <property type="term" value="F:protein serine/threonine kinase activity"/>
    <property type="evidence" value="ECO:0007669"/>
    <property type="project" value="UniProtKB-KW"/>
</dbReference>
<comment type="catalytic activity">
    <reaction evidence="13">
        <text>L-threonyl-[protein] + ATP = O-phospho-L-threonyl-[protein] + ADP + H(+)</text>
        <dbReference type="Rhea" id="RHEA:46608"/>
        <dbReference type="Rhea" id="RHEA-COMP:11060"/>
        <dbReference type="Rhea" id="RHEA-COMP:11605"/>
        <dbReference type="ChEBI" id="CHEBI:15378"/>
        <dbReference type="ChEBI" id="CHEBI:30013"/>
        <dbReference type="ChEBI" id="CHEBI:30616"/>
        <dbReference type="ChEBI" id="CHEBI:61977"/>
        <dbReference type="ChEBI" id="CHEBI:456216"/>
        <dbReference type="EC" id="2.7.11.1"/>
    </reaction>
</comment>
<organism evidence="18 19">
    <name type="scientific">Blepharisma stoltei</name>
    <dbReference type="NCBI Taxonomy" id="1481888"/>
    <lineage>
        <taxon>Eukaryota</taxon>
        <taxon>Sar</taxon>
        <taxon>Alveolata</taxon>
        <taxon>Ciliophora</taxon>
        <taxon>Postciliodesmatophora</taxon>
        <taxon>Heterotrichea</taxon>
        <taxon>Heterotrichida</taxon>
        <taxon>Blepharismidae</taxon>
        <taxon>Blepharisma</taxon>
    </lineage>
</organism>
<evidence type="ECO:0000256" key="13">
    <source>
        <dbReference type="ARBA" id="ARBA00047899"/>
    </source>
</evidence>
<protein>
    <recommendedName>
        <fullName evidence="3">non-specific serine/threonine protein kinase</fullName>
        <ecNumber evidence="3">2.7.11.1</ecNumber>
    </recommendedName>
</protein>
<evidence type="ECO:0000256" key="7">
    <source>
        <dbReference type="ARBA" id="ARBA00022737"/>
    </source>
</evidence>
<comment type="caution">
    <text evidence="18">The sequence shown here is derived from an EMBL/GenBank/DDBJ whole genome shotgun (WGS) entry which is preliminary data.</text>
</comment>
<accession>A0AAU9JXZ1</accession>
<dbReference type="EMBL" id="CAJZBQ010000051">
    <property type="protein sequence ID" value="CAG9330386.1"/>
    <property type="molecule type" value="Genomic_DNA"/>
</dbReference>
<evidence type="ECO:0000256" key="12">
    <source>
        <dbReference type="ARBA" id="ARBA00024334"/>
    </source>
</evidence>
<dbReference type="Gene3D" id="1.10.238.10">
    <property type="entry name" value="EF-hand"/>
    <property type="match status" value="2"/>
</dbReference>
<dbReference type="Proteomes" id="UP001162131">
    <property type="component" value="Unassembled WGS sequence"/>
</dbReference>
<dbReference type="SUPFAM" id="SSF47473">
    <property type="entry name" value="EF-hand"/>
    <property type="match status" value="1"/>
</dbReference>
<evidence type="ECO:0000313" key="19">
    <source>
        <dbReference type="Proteomes" id="UP001162131"/>
    </source>
</evidence>
<evidence type="ECO:0000313" key="18">
    <source>
        <dbReference type="EMBL" id="CAG9330386.1"/>
    </source>
</evidence>
<dbReference type="PROSITE" id="PS50011">
    <property type="entry name" value="PROTEIN_KINASE_DOM"/>
    <property type="match status" value="1"/>
</dbReference>
<dbReference type="PROSITE" id="PS00107">
    <property type="entry name" value="PROTEIN_KINASE_ATP"/>
    <property type="match status" value="1"/>
</dbReference>
<keyword evidence="8 15" id="KW-0547">Nucleotide-binding</keyword>
<dbReference type="PROSITE" id="PS50222">
    <property type="entry name" value="EF_HAND_2"/>
    <property type="match status" value="2"/>
</dbReference>
<dbReference type="Pfam" id="PF00069">
    <property type="entry name" value="Pkinase"/>
    <property type="match status" value="1"/>
</dbReference>
<dbReference type="SMART" id="SM00220">
    <property type="entry name" value="S_TKc"/>
    <property type="match status" value="1"/>
</dbReference>
<keyword evidence="9" id="KW-0418">Kinase</keyword>
<evidence type="ECO:0000256" key="5">
    <source>
        <dbReference type="ARBA" id="ARBA00022679"/>
    </source>
</evidence>
<comment type="cofactor">
    <cofactor evidence="1">
        <name>Mg(2+)</name>
        <dbReference type="ChEBI" id="CHEBI:18420"/>
    </cofactor>
</comment>
<dbReference type="GO" id="GO:0005509">
    <property type="term" value="F:calcium ion binding"/>
    <property type="evidence" value="ECO:0007669"/>
    <property type="project" value="InterPro"/>
</dbReference>
<name>A0AAU9JXZ1_9CILI</name>
<proteinExistence type="inferred from homology"/>
<feature type="domain" description="EF-hand" evidence="17">
    <location>
        <begin position="413"/>
        <end position="448"/>
    </location>
</feature>
<comment type="catalytic activity">
    <reaction evidence="14">
        <text>L-seryl-[protein] + ATP = O-phospho-L-seryl-[protein] + ADP + H(+)</text>
        <dbReference type="Rhea" id="RHEA:17989"/>
        <dbReference type="Rhea" id="RHEA-COMP:9863"/>
        <dbReference type="Rhea" id="RHEA-COMP:11604"/>
        <dbReference type="ChEBI" id="CHEBI:15378"/>
        <dbReference type="ChEBI" id="CHEBI:29999"/>
        <dbReference type="ChEBI" id="CHEBI:30616"/>
        <dbReference type="ChEBI" id="CHEBI:83421"/>
        <dbReference type="ChEBI" id="CHEBI:456216"/>
        <dbReference type="EC" id="2.7.11.1"/>
    </reaction>
</comment>
<keyword evidence="10" id="KW-0106">Calcium</keyword>
<gene>
    <name evidence="18" type="ORF">BSTOLATCC_MIC50978</name>
</gene>
<dbReference type="SMART" id="SM00054">
    <property type="entry name" value="EFh"/>
    <property type="match status" value="2"/>
</dbReference>
<keyword evidence="19" id="KW-1185">Reference proteome</keyword>
<evidence type="ECO:0000259" key="16">
    <source>
        <dbReference type="PROSITE" id="PS50011"/>
    </source>
</evidence>
<feature type="binding site" evidence="15">
    <location>
        <position position="76"/>
    </location>
    <ligand>
        <name>ATP</name>
        <dbReference type="ChEBI" id="CHEBI:30616"/>
    </ligand>
</feature>
<comment type="subunit">
    <text evidence="2">Monomer.</text>
</comment>
<keyword evidence="6" id="KW-0479">Metal-binding</keyword>
<evidence type="ECO:0000256" key="15">
    <source>
        <dbReference type="PROSITE-ProRule" id="PRU10141"/>
    </source>
</evidence>
<dbReference type="InterPro" id="IPR011009">
    <property type="entry name" value="Kinase-like_dom_sf"/>
</dbReference>
<keyword evidence="5" id="KW-0808">Transferase</keyword>
<dbReference type="GO" id="GO:0005524">
    <property type="term" value="F:ATP binding"/>
    <property type="evidence" value="ECO:0007669"/>
    <property type="project" value="UniProtKB-UniRule"/>
</dbReference>
<comment type="similarity">
    <text evidence="12">Belongs to the protein kinase superfamily. Ser/Thr protein kinase family. CDPK subfamily.</text>
</comment>
<dbReference type="Gene3D" id="1.10.510.10">
    <property type="entry name" value="Transferase(Phosphotransferase) domain 1"/>
    <property type="match status" value="1"/>
</dbReference>
<dbReference type="FunFam" id="3.30.200.20:FF:000315">
    <property type="entry name" value="Calcium-dependent protein kinase 3"/>
    <property type="match status" value="1"/>
</dbReference>
<dbReference type="AlphaFoldDB" id="A0AAU9JXZ1"/>
<reference evidence="18" key="1">
    <citation type="submission" date="2021-09" db="EMBL/GenBank/DDBJ databases">
        <authorList>
            <consortium name="AG Swart"/>
            <person name="Singh M."/>
            <person name="Singh A."/>
            <person name="Seah K."/>
            <person name="Emmerich C."/>
        </authorList>
    </citation>
    <scope>NUCLEOTIDE SEQUENCE</scope>
    <source>
        <strain evidence="18">ATCC30299</strain>
    </source>
</reference>
<evidence type="ECO:0000256" key="2">
    <source>
        <dbReference type="ARBA" id="ARBA00011245"/>
    </source>
</evidence>
<dbReference type="InterPro" id="IPR000719">
    <property type="entry name" value="Prot_kinase_dom"/>
</dbReference>
<keyword evidence="4" id="KW-0723">Serine/threonine-protein kinase</keyword>
<evidence type="ECO:0000256" key="6">
    <source>
        <dbReference type="ARBA" id="ARBA00022723"/>
    </source>
</evidence>
<dbReference type="Pfam" id="PF13499">
    <property type="entry name" value="EF-hand_7"/>
    <property type="match status" value="1"/>
</dbReference>
<evidence type="ECO:0000259" key="17">
    <source>
        <dbReference type="PROSITE" id="PS50222"/>
    </source>
</evidence>
<dbReference type="FunFam" id="1.10.510.10:FF:000571">
    <property type="entry name" value="Maternal embryonic leucine zipper kinase"/>
    <property type="match status" value="1"/>
</dbReference>
<dbReference type="Gene3D" id="3.30.200.20">
    <property type="entry name" value="Phosphorylase Kinase, domain 1"/>
    <property type="match status" value="1"/>
</dbReference>
<dbReference type="PROSITE" id="PS00108">
    <property type="entry name" value="PROTEIN_KINASE_ST"/>
    <property type="match status" value="1"/>
</dbReference>
<dbReference type="CDD" id="cd05117">
    <property type="entry name" value="STKc_CAMK"/>
    <property type="match status" value="1"/>
</dbReference>
<evidence type="ECO:0000256" key="11">
    <source>
        <dbReference type="ARBA" id="ARBA00022840"/>
    </source>
</evidence>
<feature type="domain" description="EF-hand" evidence="17">
    <location>
        <begin position="341"/>
        <end position="376"/>
    </location>
</feature>
<sequence>MGICTSKETKMKRPVKAPILRVAEVSSSSRLESIRDKYDFIKVLGYGQFGTVRLATKKSDTMSQKKRLYAIKSICKDHVKKNLESMKRELEILKLADHPNIVKLYEIYEDTKYIHLVMEYCSGGDLCDYLIQKEVLTEKEVSALMKQIFSAVNHLHSLKICHRDIKPENFLLASSTGEPEVKLTDFGMSVKFGDDKMKSMVGTPYFVAPEVLKGRYGKECDIWSSGVLMYFMLSGKHPFKGVDLKDLFLRIVKGKFSFPEKPWSHISKEAKHLIQQTLVPNPAKRISINRALGHPWFKTLDDPAEHPPINLEIFSALKKFKAPGKLWQEAMKVFVRNISEEKYEELGAMFKEIDQSNTGFVTAQDIVDAMRRNGYEILGEEIEALMRNIEYIGHGKLNYTQFLIAALARKRVLDDEAMWAVFNHFDITHSGTISLDNLKFALEKAGCFISEADFEEIVNEFELKAGKDMNYEEFKEIMTCFSEENSFVILTDEDEARVTERRQTKRLSMKRMTIRRATMKENQQLIENKMETFKEVSGDTKVIEN</sequence>
<dbReference type="InterPro" id="IPR002048">
    <property type="entry name" value="EF_hand_dom"/>
</dbReference>
<dbReference type="InterPro" id="IPR008271">
    <property type="entry name" value="Ser/Thr_kinase_AS"/>
</dbReference>
<dbReference type="SUPFAM" id="SSF56112">
    <property type="entry name" value="Protein kinase-like (PK-like)"/>
    <property type="match status" value="1"/>
</dbReference>
<dbReference type="PROSITE" id="PS00018">
    <property type="entry name" value="EF_HAND_1"/>
    <property type="match status" value="1"/>
</dbReference>
<evidence type="ECO:0000256" key="14">
    <source>
        <dbReference type="ARBA" id="ARBA00048679"/>
    </source>
</evidence>
<dbReference type="InterPro" id="IPR017441">
    <property type="entry name" value="Protein_kinase_ATP_BS"/>
</dbReference>
<evidence type="ECO:0000256" key="10">
    <source>
        <dbReference type="ARBA" id="ARBA00022837"/>
    </source>
</evidence>
<keyword evidence="7" id="KW-0677">Repeat</keyword>
<dbReference type="InterPro" id="IPR011992">
    <property type="entry name" value="EF-hand-dom_pair"/>
</dbReference>
<dbReference type="PANTHER" id="PTHR24349">
    <property type="entry name" value="SERINE/THREONINE-PROTEIN KINASE"/>
    <property type="match status" value="1"/>
</dbReference>
<keyword evidence="11 15" id="KW-0067">ATP-binding</keyword>
<evidence type="ECO:0000256" key="4">
    <source>
        <dbReference type="ARBA" id="ARBA00022527"/>
    </source>
</evidence>
<feature type="domain" description="Protein kinase" evidence="16">
    <location>
        <begin position="38"/>
        <end position="297"/>
    </location>
</feature>
<evidence type="ECO:0000256" key="1">
    <source>
        <dbReference type="ARBA" id="ARBA00001946"/>
    </source>
</evidence>
<evidence type="ECO:0000256" key="8">
    <source>
        <dbReference type="ARBA" id="ARBA00022741"/>
    </source>
</evidence>
<evidence type="ECO:0000256" key="9">
    <source>
        <dbReference type="ARBA" id="ARBA00022777"/>
    </source>
</evidence>
<dbReference type="InterPro" id="IPR018247">
    <property type="entry name" value="EF_Hand_1_Ca_BS"/>
</dbReference>
<dbReference type="InterPro" id="IPR050205">
    <property type="entry name" value="CDPK_Ser/Thr_kinases"/>
</dbReference>
<evidence type="ECO:0000256" key="3">
    <source>
        <dbReference type="ARBA" id="ARBA00012513"/>
    </source>
</evidence>
<dbReference type="EC" id="2.7.11.1" evidence="3"/>